<dbReference type="Gene3D" id="1.20.58.300">
    <property type="entry name" value="FlgN-like"/>
    <property type="match status" value="1"/>
</dbReference>
<name>A0A2K8N9J2_9BACL</name>
<protein>
    <recommendedName>
        <fullName evidence="5">FlgN protein</fullName>
    </recommendedName>
</protein>
<keyword evidence="1" id="KW-1005">Bacterial flagellum biogenesis</keyword>
<dbReference type="EMBL" id="CP024955">
    <property type="protein sequence ID" value="ATY86026.1"/>
    <property type="molecule type" value="Genomic_DNA"/>
</dbReference>
<dbReference type="Pfam" id="PF05130">
    <property type="entry name" value="FlgN"/>
    <property type="match status" value="1"/>
</dbReference>
<reference evidence="4" key="1">
    <citation type="submission" date="2017-11" db="EMBL/GenBank/DDBJ databases">
        <title>Complete Genome Sequence of Kyrpidia sp. Strain EA-1, a thermophilic, hydrogen-oxidizing Bacterium, isolated from the Azores.</title>
        <authorList>
            <person name="Reiner J.E."/>
            <person name="Lapp C.J."/>
            <person name="Bunk B."/>
            <person name="Gescher J."/>
        </authorList>
    </citation>
    <scope>NUCLEOTIDE SEQUENCE [LARGE SCALE GENOMIC DNA]</scope>
    <source>
        <strain evidence="4">EA-1</strain>
    </source>
</reference>
<evidence type="ECO:0000313" key="3">
    <source>
        <dbReference type="EMBL" id="ATY86026.1"/>
    </source>
</evidence>
<evidence type="ECO:0000256" key="2">
    <source>
        <dbReference type="SAM" id="MobiDB-lite"/>
    </source>
</evidence>
<feature type="compositionally biased region" description="Low complexity" evidence="2">
    <location>
        <begin position="156"/>
        <end position="170"/>
    </location>
</feature>
<dbReference type="OrthoDB" id="2660802at2"/>
<dbReference type="GO" id="GO:0044780">
    <property type="term" value="P:bacterial-type flagellum assembly"/>
    <property type="evidence" value="ECO:0007669"/>
    <property type="project" value="InterPro"/>
</dbReference>
<dbReference type="Proteomes" id="UP000231932">
    <property type="component" value="Chromosome"/>
</dbReference>
<dbReference type="AlphaFoldDB" id="A0A2K8N9J2"/>
<evidence type="ECO:0008006" key="5">
    <source>
        <dbReference type="Google" id="ProtNLM"/>
    </source>
</evidence>
<evidence type="ECO:0000313" key="4">
    <source>
        <dbReference type="Proteomes" id="UP000231932"/>
    </source>
</evidence>
<dbReference type="InterPro" id="IPR007809">
    <property type="entry name" value="FlgN-like"/>
</dbReference>
<sequence length="199" mass="21704">MNEKVQHLVQAVEDLLKEYQGLVEDGQRQREALVAGDMEALDRIVRAMDERMKRIAAHERRRLEIGEALAEQWGVRPEELRLSTVAERVDLGTRRRMEEIAGEFDRVLTELERVNGQNRALTEQSLTYVRQMIDVITAAQDVGVYSPPDGVRAYGPDAAGGSAGASAYGPGPAGGPVGAPVPPKSGMPQGGARLFDTRA</sequence>
<dbReference type="InterPro" id="IPR036679">
    <property type="entry name" value="FlgN-like_sf"/>
</dbReference>
<keyword evidence="4" id="KW-1185">Reference proteome</keyword>
<proteinExistence type="predicted"/>
<evidence type="ECO:0000256" key="1">
    <source>
        <dbReference type="ARBA" id="ARBA00022795"/>
    </source>
</evidence>
<dbReference type="SUPFAM" id="SSF140566">
    <property type="entry name" value="FlgN-like"/>
    <property type="match status" value="1"/>
</dbReference>
<feature type="region of interest" description="Disordered" evidence="2">
    <location>
        <begin position="156"/>
        <end position="199"/>
    </location>
</feature>
<accession>A0A2K8N9J2</accession>
<gene>
    <name evidence="3" type="ORF">CVV65_14720</name>
</gene>
<organism evidence="3 4">
    <name type="scientific">Kyrpidia spormannii</name>
    <dbReference type="NCBI Taxonomy" id="2055160"/>
    <lineage>
        <taxon>Bacteria</taxon>
        <taxon>Bacillati</taxon>
        <taxon>Bacillota</taxon>
        <taxon>Bacilli</taxon>
        <taxon>Bacillales</taxon>
        <taxon>Alicyclobacillaceae</taxon>
        <taxon>Kyrpidia</taxon>
    </lineage>
</organism>
<dbReference type="KEGG" id="kyr:CVV65_14720"/>
<dbReference type="RefSeq" id="WP_100668777.1">
    <property type="nucleotide sequence ID" value="NZ_CP024955.1"/>
</dbReference>